<dbReference type="AlphaFoldDB" id="A0A6J5W949"/>
<keyword evidence="1" id="KW-0472">Membrane</keyword>
<dbReference type="PROSITE" id="PS51257">
    <property type="entry name" value="PROKAR_LIPOPROTEIN"/>
    <property type="match status" value="1"/>
</dbReference>
<dbReference type="Proteomes" id="UP000507245">
    <property type="component" value="Unassembled WGS sequence"/>
</dbReference>
<protein>
    <recommendedName>
        <fullName evidence="4">WAT1-related protein</fullName>
    </recommendedName>
</protein>
<reference evidence="3" key="1">
    <citation type="journal article" date="2020" name="Genome Biol.">
        <title>Gamete binning: chromosome-level and haplotype-resolved genome assembly enabled by high-throughput single-cell sequencing of gamete genomes.</title>
        <authorList>
            <person name="Campoy J.A."/>
            <person name="Sun H."/>
            <person name="Goel M."/>
            <person name="Jiao W.-B."/>
            <person name="Folz-Donahue K."/>
            <person name="Wang N."/>
            <person name="Rubio M."/>
            <person name="Liu C."/>
            <person name="Kukat C."/>
            <person name="Ruiz D."/>
            <person name="Huettel B."/>
            <person name="Schneeberger K."/>
        </authorList>
    </citation>
    <scope>NUCLEOTIDE SEQUENCE [LARGE SCALE GENOMIC DNA]</scope>
    <source>
        <strain evidence="3">cv. Rojo Pasion</strain>
    </source>
</reference>
<evidence type="ECO:0008006" key="4">
    <source>
        <dbReference type="Google" id="ProtNLM"/>
    </source>
</evidence>
<evidence type="ECO:0000313" key="2">
    <source>
        <dbReference type="EMBL" id="CAB4298119.1"/>
    </source>
</evidence>
<keyword evidence="3" id="KW-1185">Reference proteome</keyword>
<keyword evidence="1" id="KW-0812">Transmembrane</keyword>
<organism evidence="2 3">
    <name type="scientific">Prunus armeniaca</name>
    <name type="common">Apricot</name>
    <name type="synonym">Armeniaca vulgaris</name>
    <dbReference type="NCBI Taxonomy" id="36596"/>
    <lineage>
        <taxon>Eukaryota</taxon>
        <taxon>Viridiplantae</taxon>
        <taxon>Streptophyta</taxon>
        <taxon>Embryophyta</taxon>
        <taxon>Tracheophyta</taxon>
        <taxon>Spermatophyta</taxon>
        <taxon>Magnoliopsida</taxon>
        <taxon>eudicotyledons</taxon>
        <taxon>Gunneridae</taxon>
        <taxon>Pentapetalae</taxon>
        <taxon>rosids</taxon>
        <taxon>fabids</taxon>
        <taxon>Rosales</taxon>
        <taxon>Rosaceae</taxon>
        <taxon>Amygdaloideae</taxon>
        <taxon>Amygdaleae</taxon>
        <taxon>Prunus</taxon>
    </lineage>
</organism>
<gene>
    <name evidence="2" type="ORF">ORAREDHAP_LOCUS10279</name>
</gene>
<evidence type="ECO:0000256" key="1">
    <source>
        <dbReference type="SAM" id="Phobius"/>
    </source>
</evidence>
<evidence type="ECO:0000313" key="3">
    <source>
        <dbReference type="Proteomes" id="UP000507245"/>
    </source>
</evidence>
<proteinExistence type="predicted"/>
<name>A0A6J5W949_PRUAR</name>
<keyword evidence="1" id="KW-1133">Transmembrane helix</keyword>
<accession>A0A6J5W949</accession>
<sequence length="103" mass="11038">MGRKEGRATVGCSFSASLACDGCTCRVFVSANVSIQGGLMIVSGLYAVLWGKSKELLKMTQLESQTSLKYESNSQPVLVVTSIGGDVNSEKEMVESRKEDVKP</sequence>
<feature type="transmembrane region" description="Helical" evidence="1">
    <location>
        <begin position="29"/>
        <end position="49"/>
    </location>
</feature>
<dbReference type="EMBL" id="CAEKKB010000001">
    <property type="protein sequence ID" value="CAB4298119.1"/>
    <property type="molecule type" value="Genomic_DNA"/>
</dbReference>